<evidence type="ECO:0000313" key="8">
    <source>
        <dbReference type="Proteomes" id="UP000219621"/>
    </source>
</evidence>
<dbReference type="PANTHER" id="PTHR30096:SF0">
    <property type="entry name" value="4,5-DOPA DIOXYGENASE EXTRADIOL-LIKE PROTEIN"/>
    <property type="match status" value="1"/>
</dbReference>
<evidence type="ECO:0000259" key="6">
    <source>
        <dbReference type="Pfam" id="PF02900"/>
    </source>
</evidence>
<organism evidence="7 8">
    <name type="scientific">Caenispirillum bisanense</name>
    <dbReference type="NCBI Taxonomy" id="414052"/>
    <lineage>
        <taxon>Bacteria</taxon>
        <taxon>Pseudomonadati</taxon>
        <taxon>Pseudomonadota</taxon>
        <taxon>Alphaproteobacteria</taxon>
        <taxon>Rhodospirillales</taxon>
        <taxon>Novispirillaceae</taxon>
        <taxon>Caenispirillum</taxon>
    </lineage>
</organism>
<protein>
    <submittedName>
        <fullName evidence="7">4,5-DOPA dioxygenase extradiol</fullName>
    </submittedName>
</protein>
<evidence type="ECO:0000256" key="5">
    <source>
        <dbReference type="ARBA" id="ARBA00023002"/>
    </source>
</evidence>
<keyword evidence="8" id="KW-1185">Reference proteome</keyword>
<dbReference type="CDD" id="cd07363">
    <property type="entry name" value="45_DOPA_Dioxygenase"/>
    <property type="match status" value="1"/>
</dbReference>
<dbReference type="GO" id="GO:0008198">
    <property type="term" value="F:ferrous iron binding"/>
    <property type="evidence" value="ECO:0007669"/>
    <property type="project" value="InterPro"/>
</dbReference>
<evidence type="ECO:0000256" key="2">
    <source>
        <dbReference type="ARBA" id="ARBA00007581"/>
    </source>
</evidence>
<dbReference type="GO" id="GO:0008270">
    <property type="term" value="F:zinc ion binding"/>
    <property type="evidence" value="ECO:0007669"/>
    <property type="project" value="InterPro"/>
</dbReference>
<dbReference type="InterPro" id="IPR004183">
    <property type="entry name" value="Xdiol_dOase_suB"/>
</dbReference>
<dbReference type="Gene3D" id="3.40.830.10">
    <property type="entry name" value="LigB-like"/>
    <property type="match status" value="1"/>
</dbReference>
<name>A0A286GY67_9PROT</name>
<sequence length="254" mass="26963">MPMPVLFVSHGSPTLALDPTPAHQALRALGQDLARPTAVLVLSAHWETAVPTVSTAARPETIHDFYGFPQALFDIRYPAPGAPAVAARAHALLDAAGFAPAMEERGLDHGAWVPLGLLFPEADVPVFQVSVVPGRDAAWHRRLGAALAPLRDEGVLILATGAVTHNLRAVAWRQKTGPGLPWVEAFGDAVADRVTRGESLDDWTALPHAADNHPSPEHFLPLPAAQGAAAGAAAKAVHRSTEYAALRMDVYRWA</sequence>
<evidence type="ECO:0000256" key="3">
    <source>
        <dbReference type="ARBA" id="ARBA00022723"/>
    </source>
</evidence>
<reference evidence="7 8" key="1">
    <citation type="submission" date="2017-09" db="EMBL/GenBank/DDBJ databases">
        <authorList>
            <person name="Ehlers B."/>
            <person name="Leendertz F.H."/>
        </authorList>
    </citation>
    <scope>NUCLEOTIDE SEQUENCE [LARGE SCALE GENOMIC DNA]</scope>
    <source>
        <strain evidence="7 8">USBA 140</strain>
    </source>
</reference>
<dbReference type="EMBL" id="OCNJ01000012">
    <property type="protein sequence ID" value="SOE00453.1"/>
    <property type="molecule type" value="Genomic_DNA"/>
</dbReference>
<evidence type="ECO:0000256" key="4">
    <source>
        <dbReference type="ARBA" id="ARBA00022833"/>
    </source>
</evidence>
<dbReference type="PIRSF" id="PIRSF006157">
    <property type="entry name" value="Doxgns_DODA"/>
    <property type="match status" value="1"/>
</dbReference>
<keyword evidence="4" id="KW-0862">Zinc</keyword>
<feature type="domain" description="Extradiol ring-cleavage dioxygenase class III enzyme subunit B" evidence="6">
    <location>
        <begin position="6"/>
        <end position="243"/>
    </location>
</feature>
<keyword evidence="5" id="KW-0560">Oxidoreductase</keyword>
<dbReference type="AlphaFoldDB" id="A0A286GY67"/>
<dbReference type="OrthoDB" id="9790889at2"/>
<evidence type="ECO:0000313" key="7">
    <source>
        <dbReference type="EMBL" id="SOE00453.1"/>
    </source>
</evidence>
<dbReference type="GO" id="GO:0016702">
    <property type="term" value="F:oxidoreductase activity, acting on single donors with incorporation of molecular oxygen, incorporation of two atoms of oxygen"/>
    <property type="evidence" value="ECO:0007669"/>
    <property type="project" value="UniProtKB-ARBA"/>
</dbReference>
<gene>
    <name evidence="7" type="ORF">SAMN05421508_112102</name>
</gene>
<accession>A0A286GY67</accession>
<keyword evidence="7" id="KW-0223">Dioxygenase</keyword>
<dbReference type="PANTHER" id="PTHR30096">
    <property type="entry name" value="4,5-DOPA DIOXYGENASE EXTRADIOL-LIKE PROTEIN"/>
    <property type="match status" value="1"/>
</dbReference>
<dbReference type="Pfam" id="PF02900">
    <property type="entry name" value="LigB"/>
    <property type="match status" value="1"/>
</dbReference>
<dbReference type="RefSeq" id="WP_097281216.1">
    <property type="nucleotide sequence ID" value="NZ_OCNJ01000012.1"/>
</dbReference>
<dbReference type="SUPFAM" id="SSF53213">
    <property type="entry name" value="LigB-like"/>
    <property type="match status" value="1"/>
</dbReference>
<comment type="cofactor">
    <cofactor evidence="1">
        <name>Zn(2+)</name>
        <dbReference type="ChEBI" id="CHEBI:29105"/>
    </cofactor>
</comment>
<keyword evidence="3" id="KW-0479">Metal-binding</keyword>
<dbReference type="InterPro" id="IPR014436">
    <property type="entry name" value="Extradiol_dOase_DODA"/>
</dbReference>
<comment type="similarity">
    <text evidence="2">Belongs to the DODA-type extradiol aromatic ring-opening dioxygenase family.</text>
</comment>
<dbReference type="Proteomes" id="UP000219621">
    <property type="component" value="Unassembled WGS sequence"/>
</dbReference>
<evidence type="ECO:0000256" key="1">
    <source>
        <dbReference type="ARBA" id="ARBA00001947"/>
    </source>
</evidence>
<proteinExistence type="inferred from homology"/>